<feature type="transmembrane region" description="Helical" evidence="2">
    <location>
        <begin position="162"/>
        <end position="191"/>
    </location>
</feature>
<keyword evidence="2" id="KW-1133">Transmembrane helix</keyword>
<sequence length="250" mass="27282">MCTHTHRVTAVIHSSVLSPSTAEPGVGVEMLRDALCHPRFPRLLLSRASLLLLAGAFAKALSRWLRTDARSKLAYLLKPQEAAPQRVPEAPPVELQAAPEETDGDATDHLPANNNDKNNNNNSNNNNSSNNNSKNNNNNSNSNNNNNTPALLGITHRVCSSYLVAVSVIFNFIVVVFAVICCCFVLFIFIWSPKCIQGCGSDSAVMDRAFVELGHIYCHLVAVSVICDLFVACVEGICLLFCLVTFYFQS</sequence>
<dbReference type="Proteomes" id="UP000654075">
    <property type="component" value="Unassembled WGS sequence"/>
</dbReference>
<protein>
    <submittedName>
        <fullName evidence="3">Uncharacterized protein</fullName>
    </submittedName>
</protein>
<proteinExistence type="predicted"/>
<reference evidence="3" key="1">
    <citation type="submission" date="2021-02" db="EMBL/GenBank/DDBJ databases">
        <authorList>
            <person name="Dougan E. K."/>
            <person name="Rhodes N."/>
            <person name="Thang M."/>
            <person name="Chan C."/>
        </authorList>
    </citation>
    <scope>NUCLEOTIDE SEQUENCE</scope>
</reference>
<evidence type="ECO:0000313" key="4">
    <source>
        <dbReference type="Proteomes" id="UP000654075"/>
    </source>
</evidence>
<feature type="transmembrane region" description="Helical" evidence="2">
    <location>
        <begin position="220"/>
        <end position="248"/>
    </location>
</feature>
<dbReference type="EMBL" id="CAJNNV010005783">
    <property type="protein sequence ID" value="CAE8592631.1"/>
    <property type="molecule type" value="Genomic_DNA"/>
</dbReference>
<keyword evidence="2" id="KW-0812">Transmembrane</keyword>
<accession>A0A813DYS8</accession>
<dbReference type="AlphaFoldDB" id="A0A813DYS8"/>
<feature type="compositionally biased region" description="Low complexity" evidence="1">
    <location>
        <begin position="113"/>
        <end position="145"/>
    </location>
</feature>
<keyword evidence="4" id="KW-1185">Reference proteome</keyword>
<organism evidence="3 4">
    <name type="scientific">Polarella glacialis</name>
    <name type="common">Dinoflagellate</name>
    <dbReference type="NCBI Taxonomy" id="89957"/>
    <lineage>
        <taxon>Eukaryota</taxon>
        <taxon>Sar</taxon>
        <taxon>Alveolata</taxon>
        <taxon>Dinophyceae</taxon>
        <taxon>Suessiales</taxon>
        <taxon>Suessiaceae</taxon>
        <taxon>Polarella</taxon>
    </lineage>
</organism>
<evidence type="ECO:0000256" key="1">
    <source>
        <dbReference type="SAM" id="MobiDB-lite"/>
    </source>
</evidence>
<keyword evidence="2" id="KW-0472">Membrane</keyword>
<evidence type="ECO:0000256" key="2">
    <source>
        <dbReference type="SAM" id="Phobius"/>
    </source>
</evidence>
<name>A0A813DYS8_POLGL</name>
<gene>
    <name evidence="3" type="ORF">PGLA1383_LOCUS11274</name>
</gene>
<comment type="caution">
    <text evidence="3">The sequence shown here is derived from an EMBL/GenBank/DDBJ whole genome shotgun (WGS) entry which is preliminary data.</text>
</comment>
<evidence type="ECO:0000313" key="3">
    <source>
        <dbReference type="EMBL" id="CAE8592631.1"/>
    </source>
</evidence>
<feature type="region of interest" description="Disordered" evidence="1">
    <location>
        <begin position="99"/>
        <end position="145"/>
    </location>
</feature>